<feature type="transmembrane region" description="Helical" evidence="10">
    <location>
        <begin position="187"/>
        <end position="210"/>
    </location>
</feature>
<feature type="transmembrane region" description="Helical" evidence="10">
    <location>
        <begin position="33"/>
        <end position="53"/>
    </location>
</feature>
<keyword evidence="4" id="KW-1003">Cell membrane</keyword>
<feature type="region of interest" description="Disordered" evidence="9">
    <location>
        <begin position="256"/>
        <end position="338"/>
    </location>
</feature>
<dbReference type="Gene3D" id="1.20.1080.10">
    <property type="entry name" value="Glycerol uptake facilitator protein"/>
    <property type="match status" value="1"/>
</dbReference>
<dbReference type="PANTHER" id="PTHR19139:SF199">
    <property type="entry name" value="MIP17260P"/>
    <property type="match status" value="1"/>
</dbReference>
<comment type="caution">
    <text evidence="11">The sequence shown here is derived from an EMBL/GenBank/DDBJ whole genome shotgun (WGS) entry which is preliminary data.</text>
</comment>
<dbReference type="SUPFAM" id="SSF81338">
    <property type="entry name" value="Aquaporin-like"/>
    <property type="match status" value="1"/>
</dbReference>
<accession>A0ABP5LFJ9</accession>
<comment type="subcellular location">
    <subcellularLocation>
        <location evidence="1">Cell membrane</location>
        <topology evidence="1">Multi-pass membrane protein</topology>
    </subcellularLocation>
</comment>
<evidence type="ECO:0000256" key="9">
    <source>
        <dbReference type="SAM" id="MobiDB-lite"/>
    </source>
</evidence>
<keyword evidence="12" id="KW-1185">Reference proteome</keyword>
<feature type="compositionally biased region" description="Low complexity" evidence="9">
    <location>
        <begin position="310"/>
        <end position="322"/>
    </location>
</feature>
<protein>
    <recommendedName>
        <fullName evidence="13">Porin</fullName>
    </recommendedName>
</protein>
<keyword evidence="3 8" id="KW-0813">Transport</keyword>
<gene>
    <name evidence="11" type="ORF">GCM10009825_39840</name>
</gene>
<reference evidence="12" key="1">
    <citation type="journal article" date="2019" name="Int. J. Syst. Evol. Microbiol.">
        <title>The Global Catalogue of Microorganisms (GCM) 10K type strain sequencing project: providing services to taxonomists for standard genome sequencing and annotation.</title>
        <authorList>
            <consortium name="The Broad Institute Genomics Platform"/>
            <consortium name="The Broad Institute Genome Sequencing Center for Infectious Disease"/>
            <person name="Wu L."/>
            <person name="Ma J."/>
        </authorList>
    </citation>
    <scope>NUCLEOTIDE SEQUENCE [LARGE SCALE GENOMIC DNA]</scope>
    <source>
        <strain evidence="12">JCM 15921</strain>
    </source>
</reference>
<keyword evidence="7 10" id="KW-0472">Membrane</keyword>
<evidence type="ECO:0000256" key="6">
    <source>
        <dbReference type="ARBA" id="ARBA00022989"/>
    </source>
</evidence>
<evidence type="ECO:0000256" key="5">
    <source>
        <dbReference type="ARBA" id="ARBA00022692"/>
    </source>
</evidence>
<evidence type="ECO:0000256" key="2">
    <source>
        <dbReference type="ARBA" id="ARBA00006175"/>
    </source>
</evidence>
<name>A0ABP5LFJ9_9MICC</name>
<feature type="transmembrane region" description="Helical" evidence="10">
    <location>
        <begin position="155"/>
        <end position="175"/>
    </location>
</feature>
<dbReference type="InterPro" id="IPR000425">
    <property type="entry name" value="MIP"/>
</dbReference>
<feature type="compositionally biased region" description="Basic and acidic residues" evidence="9">
    <location>
        <begin position="323"/>
        <end position="338"/>
    </location>
</feature>
<evidence type="ECO:0000256" key="4">
    <source>
        <dbReference type="ARBA" id="ARBA00022475"/>
    </source>
</evidence>
<evidence type="ECO:0000313" key="12">
    <source>
        <dbReference type="Proteomes" id="UP001500102"/>
    </source>
</evidence>
<feature type="region of interest" description="Disordered" evidence="9">
    <location>
        <begin position="1"/>
        <end position="20"/>
    </location>
</feature>
<feature type="transmembrane region" description="Helical" evidence="10">
    <location>
        <begin position="100"/>
        <end position="125"/>
    </location>
</feature>
<sequence>MTLPVPAHDTVGVQPPAASDDAPRPALLARLSAEAFGTLIVVVAGLGVPLFTIPQSNPLPAALAAGVALTAAMLAVGYISGGHFNPAVTLGNVIAGRIGLADAAAYIGAQLVGAVLGAVALFGVLRTVPKIDDSQAAFATVTAGFGEHSIIQVPMAGVLLVEVLGTALLVAVFLATTAGRNPAKAAAPFAVGLTMAMLLQFGQAIGNVPFNPARATASAIFSGPDALGQLWLFWVAPVVGAAIAGLVFRGFAQSTAPAAPRPDARPARPARGKSAGKAPAGQATADKADAELGNAELDEAEPANAEMDNAELADARPAGAARAGDDEARSFFDRKGRE</sequence>
<dbReference type="PROSITE" id="PS00221">
    <property type="entry name" value="MIP"/>
    <property type="match status" value="1"/>
</dbReference>
<feature type="transmembrane region" description="Helical" evidence="10">
    <location>
        <begin position="230"/>
        <end position="252"/>
    </location>
</feature>
<evidence type="ECO:0000256" key="3">
    <source>
        <dbReference type="ARBA" id="ARBA00022448"/>
    </source>
</evidence>
<dbReference type="InterPro" id="IPR034294">
    <property type="entry name" value="Aquaporin_transptr"/>
</dbReference>
<dbReference type="Pfam" id="PF00230">
    <property type="entry name" value="MIP"/>
    <property type="match status" value="1"/>
</dbReference>
<keyword evidence="6 10" id="KW-1133">Transmembrane helix</keyword>
<evidence type="ECO:0008006" key="13">
    <source>
        <dbReference type="Google" id="ProtNLM"/>
    </source>
</evidence>
<dbReference type="InterPro" id="IPR023271">
    <property type="entry name" value="Aquaporin-like"/>
</dbReference>
<dbReference type="Proteomes" id="UP001500102">
    <property type="component" value="Unassembled WGS sequence"/>
</dbReference>
<keyword evidence="5 8" id="KW-0812">Transmembrane</keyword>
<evidence type="ECO:0000256" key="7">
    <source>
        <dbReference type="ARBA" id="ARBA00023136"/>
    </source>
</evidence>
<evidence type="ECO:0000256" key="10">
    <source>
        <dbReference type="SAM" id="Phobius"/>
    </source>
</evidence>
<evidence type="ECO:0000256" key="1">
    <source>
        <dbReference type="ARBA" id="ARBA00004651"/>
    </source>
</evidence>
<dbReference type="EMBL" id="BAAAQB010000043">
    <property type="protein sequence ID" value="GAA2146386.1"/>
    <property type="molecule type" value="Genomic_DNA"/>
</dbReference>
<dbReference type="PRINTS" id="PR00783">
    <property type="entry name" value="MINTRINSICP"/>
</dbReference>
<dbReference type="PANTHER" id="PTHR19139">
    <property type="entry name" value="AQUAPORIN TRANSPORTER"/>
    <property type="match status" value="1"/>
</dbReference>
<feature type="transmembrane region" description="Helical" evidence="10">
    <location>
        <begin position="59"/>
        <end position="79"/>
    </location>
</feature>
<proteinExistence type="inferred from homology"/>
<organism evidence="11 12">
    <name type="scientific">Arthrobacter humicola</name>
    <dbReference type="NCBI Taxonomy" id="409291"/>
    <lineage>
        <taxon>Bacteria</taxon>
        <taxon>Bacillati</taxon>
        <taxon>Actinomycetota</taxon>
        <taxon>Actinomycetes</taxon>
        <taxon>Micrococcales</taxon>
        <taxon>Micrococcaceae</taxon>
        <taxon>Arthrobacter</taxon>
    </lineage>
</organism>
<dbReference type="InterPro" id="IPR022357">
    <property type="entry name" value="MIP_CS"/>
</dbReference>
<dbReference type="RefSeq" id="WP_344368152.1">
    <property type="nucleotide sequence ID" value="NZ_BAAAQB010000043.1"/>
</dbReference>
<comment type="similarity">
    <text evidence="2 8">Belongs to the MIP/aquaporin (TC 1.A.8) family.</text>
</comment>
<evidence type="ECO:0000313" key="11">
    <source>
        <dbReference type="EMBL" id="GAA2146386.1"/>
    </source>
</evidence>
<evidence type="ECO:0000256" key="8">
    <source>
        <dbReference type="RuleBase" id="RU000477"/>
    </source>
</evidence>